<sequence length="55" mass="6079">MSVLLKKKRDVQEEVFRLSLQMGLPGPDRSGFAKLDGFFVSTKSRTCPGFESLGS</sequence>
<organism evidence="1 2">
    <name type="scientific">Salix koriyanagi</name>
    <dbReference type="NCBI Taxonomy" id="2511006"/>
    <lineage>
        <taxon>Eukaryota</taxon>
        <taxon>Viridiplantae</taxon>
        <taxon>Streptophyta</taxon>
        <taxon>Embryophyta</taxon>
        <taxon>Tracheophyta</taxon>
        <taxon>Spermatophyta</taxon>
        <taxon>Magnoliopsida</taxon>
        <taxon>eudicotyledons</taxon>
        <taxon>Gunneridae</taxon>
        <taxon>Pentapetalae</taxon>
        <taxon>rosids</taxon>
        <taxon>fabids</taxon>
        <taxon>Malpighiales</taxon>
        <taxon>Salicaceae</taxon>
        <taxon>Saliceae</taxon>
        <taxon>Salix</taxon>
    </lineage>
</organism>
<gene>
    <name evidence="1" type="ORF">OIU74_013486</name>
</gene>
<protein>
    <submittedName>
        <fullName evidence="1">Uncharacterized protein</fullName>
    </submittedName>
</protein>
<dbReference type="EMBL" id="JAPFFM010000016">
    <property type="protein sequence ID" value="KAJ6702342.1"/>
    <property type="molecule type" value="Genomic_DNA"/>
</dbReference>
<evidence type="ECO:0000313" key="2">
    <source>
        <dbReference type="Proteomes" id="UP001151752"/>
    </source>
</evidence>
<comment type="caution">
    <text evidence="1">The sequence shown here is derived from an EMBL/GenBank/DDBJ whole genome shotgun (WGS) entry which is preliminary data.</text>
</comment>
<evidence type="ECO:0000313" key="1">
    <source>
        <dbReference type="EMBL" id="KAJ6702342.1"/>
    </source>
</evidence>
<name>A0A9Q0Q980_9ROSI</name>
<reference evidence="1" key="2">
    <citation type="journal article" date="2023" name="Int. J. Mol. Sci.">
        <title>De Novo Assembly and Annotation of 11 Diverse Shrub Willow (Salix) Genomes Reveals Novel Gene Organization in Sex-Linked Regions.</title>
        <authorList>
            <person name="Hyden B."/>
            <person name="Feng K."/>
            <person name="Yates T.B."/>
            <person name="Jawdy S."/>
            <person name="Cereghino C."/>
            <person name="Smart L.B."/>
            <person name="Muchero W."/>
        </authorList>
    </citation>
    <scope>NUCLEOTIDE SEQUENCE</scope>
    <source>
        <tissue evidence="1">Shoot tip</tissue>
    </source>
</reference>
<keyword evidence="2" id="KW-1185">Reference proteome</keyword>
<dbReference type="Proteomes" id="UP001151752">
    <property type="component" value="Chromosome 1"/>
</dbReference>
<reference evidence="1" key="1">
    <citation type="submission" date="2022-11" db="EMBL/GenBank/DDBJ databases">
        <authorList>
            <person name="Hyden B.L."/>
            <person name="Feng K."/>
            <person name="Yates T."/>
            <person name="Jawdy S."/>
            <person name="Smart L.B."/>
            <person name="Muchero W."/>
        </authorList>
    </citation>
    <scope>NUCLEOTIDE SEQUENCE</scope>
    <source>
        <tissue evidence="1">Shoot tip</tissue>
    </source>
</reference>
<proteinExistence type="predicted"/>
<accession>A0A9Q0Q980</accession>
<dbReference type="AlphaFoldDB" id="A0A9Q0Q980"/>